<keyword evidence="3" id="KW-1185">Reference proteome</keyword>
<evidence type="ECO:0000313" key="2">
    <source>
        <dbReference type="EMBL" id="KAG9462805.1"/>
    </source>
</evidence>
<evidence type="ECO:0000256" key="1">
    <source>
        <dbReference type="SAM" id="MobiDB-lite"/>
    </source>
</evidence>
<dbReference type="Proteomes" id="UP000770717">
    <property type="component" value="Unassembled WGS sequence"/>
</dbReference>
<sequence length="106" mass="11807">MVEGVFNLSLEILFQLTGEDYILVKTSSDEMGNHLSSITGLPPPPLIHEDINVQKILELANKIIELLTGELLYQDEDLTDINTTETNVRGDQQCKEEIPTGNRPGE</sequence>
<organism evidence="2 3">
    <name type="scientific">Eleutherodactylus coqui</name>
    <name type="common">Puerto Rican coqui</name>
    <dbReference type="NCBI Taxonomy" id="57060"/>
    <lineage>
        <taxon>Eukaryota</taxon>
        <taxon>Metazoa</taxon>
        <taxon>Chordata</taxon>
        <taxon>Craniata</taxon>
        <taxon>Vertebrata</taxon>
        <taxon>Euteleostomi</taxon>
        <taxon>Amphibia</taxon>
        <taxon>Batrachia</taxon>
        <taxon>Anura</taxon>
        <taxon>Neobatrachia</taxon>
        <taxon>Hyloidea</taxon>
        <taxon>Eleutherodactylidae</taxon>
        <taxon>Eleutherodactylinae</taxon>
        <taxon>Eleutherodactylus</taxon>
        <taxon>Eleutherodactylus</taxon>
    </lineage>
</organism>
<protein>
    <submittedName>
        <fullName evidence="2">Uncharacterized protein</fullName>
    </submittedName>
</protein>
<dbReference type="AlphaFoldDB" id="A0A8J6E4P7"/>
<comment type="caution">
    <text evidence="2">The sequence shown here is derived from an EMBL/GenBank/DDBJ whole genome shotgun (WGS) entry which is preliminary data.</text>
</comment>
<evidence type="ECO:0000313" key="3">
    <source>
        <dbReference type="Proteomes" id="UP000770717"/>
    </source>
</evidence>
<accession>A0A8J6E4P7</accession>
<dbReference type="OrthoDB" id="9907724at2759"/>
<feature type="region of interest" description="Disordered" evidence="1">
    <location>
        <begin position="83"/>
        <end position="106"/>
    </location>
</feature>
<name>A0A8J6E4P7_ELECQ</name>
<dbReference type="EMBL" id="WNTK01009381">
    <property type="protein sequence ID" value="KAG9462805.1"/>
    <property type="molecule type" value="Genomic_DNA"/>
</dbReference>
<gene>
    <name evidence="2" type="ORF">GDO78_023064</name>
</gene>
<reference evidence="2" key="1">
    <citation type="thesis" date="2020" institute="ProQuest LLC" country="789 East Eisenhower Parkway, Ann Arbor, MI, USA">
        <title>Comparative Genomics and Chromosome Evolution.</title>
        <authorList>
            <person name="Mudd A.B."/>
        </authorList>
    </citation>
    <scope>NUCLEOTIDE SEQUENCE</scope>
    <source>
        <strain evidence="2">HN-11 Male</strain>
        <tissue evidence="2">Kidney and liver</tissue>
    </source>
</reference>
<proteinExistence type="predicted"/>